<organism evidence="2 3">
    <name type="scientific">Helianthus annuus</name>
    <name type="common">Common sunflower</name>
    <dbReference type="NCBI Taxonomy" id="4232"/>
    <lineage>
        <taxon>Eukaryota</taxon>
        <taxon>Viridiplantae</taxon>
        <taxon>Streptophyta</taxon>
        <taxon>Embryophyta</taxon>
        <taxon>Tracheophyta</taxon>
        <taxon>Spermatophyta</taxon>
        <taxon>Magnoliopsida</taxon>
        <taxon>eudicotyledons</taxon>
        <taxon>Gunneridae</taxon>
        <taxon>Pentapetalae</taxon>
        <taxon>asterids</taxon>
        <taxon>campanulids</taxon>
        <taxon>Asterales</taxon>
        <taxon>Asteraceae</taxon>
        <taxon>Asteroideae</taxon>
        <taxon>Heliantheae alliance</taxon>
        <taxon>Heliantheae</taxon>
        <taxon>Helianthus</taxon>
    </lineage>
</organism>
<accession>A0A251VM99</accession>
<evidence type="ECO:0000256" key="1">
    <source>
        <dbReference type="SAM" id="MobiDB-lite"/>
    </source>
</evidence>
<dbReference type="Proteomes" id="UP000215914">
    <property type="component" value="Chromosome 1"/>
</dbReference>
<proteinExistence type="predicted"/>
<keyword evidence="3" id="KW-1185">Reference proteome</keyword>
<sequence>MGHRLLSGEASTSATSSYHHRSHTVNSKATEQQRYWWFPVVNSRTFGFFGHRGQFIDIRHIWLV</sequence>
<dbReference type="AlphaFoldDB" id="A0A251VM99"/>
<dbReference type="EMBL" id="CM007890">
    <property type="protein sequence ID" value="OTG36489.1"/>
    <property type="molecule type" value="Genomic_DNA"/>
</dbReference>
<reference evidence="3" key="1">
    <citation type="journal article" date="2017" name="Nature">
        <title>The sunflower genome provides insights into oil metabolism, flowering and Asterid evolution.</title>
        <authorList>
            <person name="Badouin H."/>
            <person name="Gouzy J."/>
            <person name="Grassa C.J."/>
            <person name="Murat F."/>
            <person name="Staton S.E."/>
            <person name="Cottret L."/>
            <person name="Lelandais-Briere C."/>
            <person name="Owens G.L."/>
            <person name="Carrere S."/>
            <person name="Mayjonade B."/>
            <person name="Legrand L."/>
            <person name="Gill N."/>
            <person name="Kane N.C."/>
            <person name="Bowers J.E."/>
            <person name="Hubner S."/>
            <person name="Bellec A."/>
            <person name="Berard A."/>
            <person name="Berges H."/>
            <person name="Blanchet N."/>
            <person name="Boniface M.C."/>
            <person name="Brunel D."/>
            <person name="Catrice O."/>
            <person name="Chaidir N."/>
            <person name="Claudel C."/>
            <person name="Donnadieu C."/>
            <person name="Faraut T."/>
            <person name="Fievet G."/>
            <person name="Helmstetter N."/>
            <person name="King M."/>
            <person name="Knapp S.J."/>
            <person name="Lai Z."/>
            <person name="Le Paslier M.C."/>
            <person name="Lippi Y."/>
            <person name="Lorenzon L."/>
            <person name="Mandel J.R."/>
            <person name="Marage G."/>
            <person name="Marchand G."/>
            <person name="Marquand E."/>
            <person name="Bret-Mestries E."/>
            <person name="Morien E."/>
            <person name="Nambeesan S."/>
            <person name="Nguyen T."/>
            <person name="Pegot-Espagnet P."/>
            <person name="Pouilly N."/>
            <person name="Raftis F."/>
            <person name="Sallet E."/>
            <person name="Schiex T."/>
            <person name="Thomas J."/>
            <person name="Vandecasteele C."/>
            <person name="Vares D."/>
            <person name="Vear F."/>
            <person name="Vautrin S."/>
            <person name="Crespi M."/>
            <person name="Mangin B."/>
            <person name="Burke J.M."/>
            <person name="Salse J."/>
            <person name="Munos S."/>
            <person name="Vincourt P."/>
            <person name="Rieseberg L.H."/>
            <person name="Langlade N.B."/>
        </authorList>
    </citation>
    <scope>NUCLEOTIDE SEQUENCE [LARGE SCALE GENOMIC DNA]</scope>
    <source>
        <strain evidence="3">cv. SF193</strain>
    </source>
</reference>
<gene>
    <name evidence="2" type="ORF">HannXRQ_Chr01g0008161</name>
</gene>
<feature type="region of interest" description="Disordered" evidence="1">
    <location>
        <begin position="1"/>
        <end position="28"/>
    </location>
</feature>
<dbReference type="InParanoid" id="A0A251VM99"/>
<evidence type="ECO:0000313" key="2">
    <source>
        <dbReference type="EMBL" id="OTG36489.1"/>
    </source>
</evidence>
<protein>
    <submittedName>
        <fullName evidence="2">Uncharacterized protein</fullName>
    </submittedName>
</protein>
<name>A0A251VM99_HELAN</name>
<evidence type="ECO:0000313" key="3">
    <source>
        <dbReference type="Proteomes" id="UP000215914"/>
    </source>
</evidence>